<organism evidence="1">
    <name type="scientific">uncultured Thermomicrobiales bacterium</name>
    <dbReference type="NCBI Taxonomy" id="1645740"/>
    <lineage>
        <taxon>Bacteria</taxon>
        <taxon>Pseudomonadati</taxon>
        <taxon>Thermomicrobiota</taxon>
        <taxon>Thermomicrobia</taxon>
        <taxon>Thermomicrobiales</taxon>
        <taxon>environmental samples</taxon>
    </lineage>
</organism>
<dbReference type="InterPro" id="IPR006311">
    <property type="entry name" value="TAT_signal"/>
</dbReference>
<dbReference type="EMBL" id="CADCWL010000063">
    <property type="protein sequence ID" value="CAA9558386.1"/>
    <property type="molecule type" value="Genomic_DNA"/>
</dbReference>
<dbReference type="AlphaFoldDB" id="A0A6J4UW60"/>
<accession>A0A6J4UW60</accession>
<dbReference type="PROSITE" id="PS51318">
    <property type="entry name" value="TAT"/>
    <property type="match status" value="1"/>
</dbReference>
<evidence type="ECO:0000313" key="1">
    <source>
        <dbReference type="EMBL" id="CAA9558386.1"/>
    </source>
</evidence>
<proteinExistence type="predicted"/>
<name>A0A6J4UW60_9BACT</name>
<gene>
    <name evidence="1" type="ORF">AVDCRST_MAG19-1420</name>
</gene>
<protein>
    <submittedName>
        <fullName evidence="1">Uncharacterized protein</fullName>
    </submittedName>
</protein>
<reference evidence="1" key="1">
    <citation type="submission" date="2020-02" db="EMBL/GenBank/DDBJ databases">
        <authorList>
            <person name="Meier V. D."/>
        </authorList>
    </citation>
    <scope>NUCLEOTIDE SEQUENCE</scope>
    <source>
        <strain evidence="1">AVDCRST_MAG19</strain>
    </source>
</reference>
<sequence length="187" mass="19130">MDGERFDAMAKALAAGPTRRRFLLGLLGGGLGLLGLLGPEDAGAHDALRACRKIEDRKRRRRCIRRARQHNLAHQPAGTCTATTEDVCQELDYVAANCNNTRGCSCTTTTAGTRFCGEDLSSFCAPGGDCQTDADCGGGGAVCAKKLAACGGCPNNFCIGPCGAASLGASGLESTSDDAVGVGAGRR</sequence>